<protein>
    <submittedName>
        <fullName evidence="1">Putative transmembrane protein</fullName>
    </submittedName>
</protein>
<dbReference type="RefSeq" id="WP_000044737.1">
    <property type="nucleotide sequence ID" value="NZ_BGID01000107.1"/>
</dbReference>
<reference evidence="1 2" key="1">
    <citation type="submission" date="2018-06" db="EMBL/GenBank/DDBJ databases">
        <authorList>
            <consortium name="Pathogen Informatics"/>
            <person name="Doyle S."/>
        </authorList>
    </citation>
    <scope>NUCLEOTIDE SEQUENCE [LARGE SCALE GENOMIC DNA]</scope>
    <source>
        <strain evidence="1 2">NCTC8179</strain>
    </source>
</reference>
<evidence type="ECO:0000313" key="2">
    <source>
        <dbReference type="Proteomes" id="UP000255543"/>
    </source>
</evidence>
<gene>
    <name evidence="1" type="ORF">NCTC8179_06989</name>
</gene>
<sequence length="184" mass="21522">MSKRSSIDTTEEQKAIETIGADFISSYYKDRYEEAKSTYRRLEDKVNYLLAILAVETSALLAVFGTVDFKSGLKSNWFLTLSILCAYLCFVCIVMCFFFLWRTWGLKDIPKMPIHKRKEEHDFLFYGDKIKTLRYHMFQYGKAVELIESLHKEKAVYARYLFEGIALSFGFFILSVTFLLINKA</sequence>
<dbReference type="AlphaFoldDB" id="A0A0K3XZE5"/>
<organism evidence="1 2">
    <name type="scientific">Escherichia coli</name>
    <dbReference type="NCBI Taxonomy" id="562"/>
    <lineage>
        <taxon>Bacteria</taxon>
        <taxon>Pseudomonadati</taxon>
        <taxon>Pseudomonadota</taxon>
        <taxon>Gammaproteobacteria</taxon>
        <taxon>Enterobacterales</taxon>
        <taxon>Enterobacteriaceae</taxon>
        <taxon>Escherichia</taxon>
    </lineage>
</organism>
<name>A0A0K3XZE5_ECOLX</name>
<dbReference type="EMBL" id="UGEB01000002">
    <property type="protein sequence ID" value="STO41382.1"/>
    <property type="molecule type" value="Genomic_DNA"/>
</dbReference>
<evidence type="ECO:0000313" key="1">
    <source>
        <dbReference type="EMBL" id="STO41382.1"/>
    </source>
</evidence>
<keyword evidence="1" id="KW-0812">Transmembrane</keyword>
<dbReference type="Proteomes" id="UP000255543">
    <property type="component" value="Unassembled WGS sequence"/>
</dbReference>
<keyword evidence="1" id="KW-0472">Membrane</keyword>
<proteinExistence type="predicted"/>
<accession>A0A0K3XZE5</accession>